<dbReference type="InterPro" id="IPR000160">
    <property type="entry name" value="GGDEF_dom"/>
</dbReference>
<reference evidence="4 5" key="1">
    <citation type="submission" date="2016-10" db="EMBL/GenBank/DDBJ databases">
        <authorList>
            <person name="de Groot N.N."/>
        </authorList>
    </citation>
    <scope>NUCLEOTIDE SEQUENCE [LARGE SCALE GENOMIC DNA]</scope>
    <source>
        <strain evidence="4 5">DSM 19182</strain>
    </source>
</reference>
<feature type="transmembrane region" description="Helical" evidence="1">
    <location>
        <begin position="61"/>
        <end position="94"/>
    </location>
</feature>
<sequence>MVNESKRLAIWFFFIPVAVAVFDTAYYIQFNVTSFLTADYALFLILAVLIGLFPIKTDDSILFLVNGISLPVLVIFGLVPEMIVSSIAIIFLMIRSDIKLDQHYRYPLNLLMFYFLSIISAGFYYLTILLFDSVANVIVAILALTVYMFAHLFFNQLAMYIIEKYFYENSEAKVFDENLIFSFYSTLYVIPLSFILIYLYEMTGTMGIIIGAFPFITVTIGSNFYYKSKVHNKYLKKMNQFSQELNAKKNRESVIDMFIHALVQIFPSDALSYFTVENDYLIRREKMILGTRDIIDTDDLFHLSEQSILKRAMTSDTMLAHGYAKDWKIYCTNDLSYHAESALVMPIKVMDRTQGIILMTHNTRSMYDDMLVSLVEVFHKYFSIALDNAYHYEQLEETAEKDFLTELPNLKGLSKHLQEIKEGKTIVQMSLIVLDLDHFKIVNDTHGHQSGNEILTSLAKRLRDNLNETIYVARFGGEEFIILLPNYSQEAAFAIAEEIRQLIAATPFEISDSMQSNQKEEISVTASLGLATCKDDWIDIEELIHLADRAMYIGSKQKGRNRVTVAQKGS</sequence>
<keyword evidence="1" id="KW-0472">Membrane</keyword>
<dbReference type="PANTHER" id="PTHR45138">
    <property type="entry name" value="REGULATORY COMPONENTS OF SENSORY TRANSDUCTION SYSTEM"/>
    <property type="match status" value="1"/>
</dbReference>
<dbReference type="Gene3D" id="3.30.450.40">
    <property type="match status" value="1"/>
</dbReference>
<gene>
    <name evidence="3" type="ORF">APU01nite_13690</name>
    <name evidence="4" type="ORF">SAMN04488100_11128</name>
</gene>
<feature type="domain" description="GGDEF" evidence="2">
    <location>
        <begin position="427"/>
        <end position="568"/>
    </location>
</feature>
<dbReference type="InterPro" id="IPR043128">
    <property type="entry name" value="Rev_trsase/Diguanyl_cyclase"/>
</dbReference>
<dbReference type="Pfam" id="PF00990">
    <property type="entry name" value="GGDEF"/>
    <property type="match status" value="1"/>
</dbReference>
<proteinExistence type="predicted"/>
<dbReference type="OrthoDB" id="9759607at2"/>
<dbReference type="SMART" id="SM00267">
    <property type="entry name" value="GGDEF"/>
    <property type="match status" value="1"/>
</dbReference>
<evidence type="ECO:0000313" key="3">
    <source>
        <dbReference type="EMBL" id="GEK89330.1"/>
    </source>
</evidence>
<dbReference type="PANTHER" id="PTHR45138:SF9">
    <property type="entry name" value="DIGUANYLATE CYCLASE DGCM-RELATED"/>
    <property type="match status" value="1"/>
</dbReference>
<organism evidence="4 5">
    <name type="scientific">Alkalibacterium putridalgicola</name>
    <dbReference type="NCBI Taxonomy" id="426703"/>
    <lineage>
        <taxon>Bacteria</taxon>
        <taxon>Bacillati</taxon>
        <taxon>Bacillota</taxon>
        <taxon>Bacilli</taxon>
        <taxon>Lactobacillales</taxon>
        <taxon>Carnobacteriaceae</taxon>
        <taxon>Alkalibacterium</taxon>
    </lineage>
</organism>
<evidence type="ECO:0000259" key="2">
    <source>
        <dbReference type="PROSITE" id="PS50887"/>
    </source>
</evidence>
<feature type="transmembrane region" description="Helical" evidence="1">
    <location>
        <begin position="137"/>
        <end position="158"/>
    </location>
</feature>
<dbReference type="Proteomes" id="UP000198548">
    <property type="component" value="Unassembled WGS sequence"/>
</dbReference>
<accession>A0A1H7T733</accession>
<dbReference type="EMBL" id="FOBL01000011">
    <property type="protein sequence ID" value="SEL80573.1"/>
    <property type="molecule type" value="Genomic_DNA"/>
</dbReference>
<keyword evidence="1" id="KW-0812">Transmembrane</keyword>
<dbReference type="NCBIfam" id="TIGR00254">
    <property type="entry name" value="GGDEF"/>
    <property type="match status" value="1"/>
</dbReference>
<name>A0A1H7T733_9LACT</name>
<keyword evidence="1" id="KW-1133">Transmembrane helix</keyword>
<feature type="transmembrane region" description="Helical" evidence="1">
    <location>
        <begin position="179"/>
        <end position="200"/>
    </location>
</feature>
<dbReference type="SUPFAM" id="SSF55073">
    <property type="entry name" value="Nucleotide cyclase"/>
    <property type="match status" value="1"/>
</dbReference>
<dbReference type="STRING" id="426703.SAMN04488100_11128"/>
<dbReference type="EMBL" id="BJUX01000013">
    <property type="protein sequence ID" value="GEK89330.1"/>
    <property type="molecule type" value="Genomic_DNA"/>
</dbReference>
<dbReference type="Proteomes" id="UP000321425">
    <property type="component" value="Unassembled WGS sequence"/>
</dbReference>
<evidence type="ECO:0000313" key="5">
    <source>
        <dbReference type="Proteomes" id="UP000198548"/>
    </source>
</evidence>
<dbReference type="InterPro" id="IPR029016">
    <property type="entry name" value="GAF-like_dom_sf"/>
</dbReference>
<dbReference type="InterPro" id="IPR029787">
    <property type="entry name" value="Nucleotide_cyclase"/>
</dbReference>
<dbReference type="AlphaFoldDB" id="A0A1H7T733"/>
<reference evidence="3 6" key="2">
    <citation type="submission" date="2019-07" db="EMBL/GenBank/DDBJ databases">
        <title>Whole genome shotgun sequence of Alkalibacterium putridalgicola NBRC 103243.</title>
        <authorList>
            <person name="Hosoyama A."/>
            <person name="Uohara A."/>
            <person name="Ohji S."/>
            <person name="Ichikawa N."/>
        </authorList>
    </citation>
    <scope>NUCLEOTIDE SEQUENCE [LARGE SCALE GENOMIC DNA]</scope>
    <source>
        <strain evidence="3 6">NBRC 103243</strain>
    </source>
</reference>
<feature type="transmembrane region" description="Helical" evidence="1">
    <location>
        <begin position="106"/>
        <end position="131"/>
    </location>
</feature>
<evidence type="ECO:0000313" key="6">
    <source>
        <dbReference type="Proteomes" id="UP000321425"/>
    </source>
</evidence>
<dbReference type="SUPFAM" id="SSF55781">
    <property type="entry name" value="GAF domain-like"/>
    <property type="match status" value="1"/>
</dbReference>
<keyword evidence="6" id="KW-1185">Reference proteome</keyword>
<dbReference type="Gene3D" id="3.30.70.270">
    <property type="match status" value="1"/>
</dbReference>
<feature type="transmembrane region" description="Helical" evidence="1">
    <location>
        <begin position="6"/>
        <end position="28"/>
    </location>
</feature>
<dbReference type="InterPro" id="IPR050469">
    <property type="entry name" value="Diguanylate_Cyclase"/>
</dbReference>
<dbReference type="GO" id="GO:0052621">
    <property type="term" value="F:diguanylate cyclase activity"/>
    <property type="evidence" value="ECO:0007669"/>
    <property type="project" value="TreeGrafter"/>
</dbReference>
<dbReference type="CDD" id="cd01949">
    <property type="entry name" value="GGDEF"/>
    <property type="match status" value="1"/>
</dbReference>
<protein>
    <submittedName>
        <fullName evidence="4">Diguanylate cyclase (GGDEF) domain-containing protein</fullName>
    </submittedName>
</protein>
<dbReference type="RefSeq" id="WP_091487770.1">
    <property type="nucleotide sequence ID" value="NZ_BJUX01000013.1"/>
</dbReference>
<dbReference type="PROSITE" id="PS50887">
    <property type="entry name" value="GGDEF"/>
    <property type="match status" value="1"/>
</dbReference>
<evidence type="ECO:0000256" key="1">
    <source>
        <dbReference type="SAM" id="Phobius"/>
    </source>
</evidence>
<feature type="transmembrane region" description="Helical" evidence="1">
    <location>
        <begin position="35"/>
        <end position="55"/>
    </location>
</feature>
<feature type="transmembrane region" description="Helical" evidence="1">
    <location>
        <begin position="206"/>
        <end position="226"/>
    </location>
</feature>
<evidence type="ECO:0000313" key="4">
    <source>
        <dbReference type="EMBL" id="SEL80573.1"/>
    </source>
</evidence>